<gene>
    <name evidence="1" type="ORF">CHH64_06045</name>
    <name evidence="2" type="ORF">SAMN04489762_0436</name>
</gene>
<proteinExistence type="predicted"/>
<protein>
    <submittedName>
        <fullName evidence="1">YqzE family protein</fullName>
    </submittedName>
    <submittedName>
        <fullName evidence="2">YqzE-like protein</fullName>
    </submittedName>
</protein>
<dbReference type="Pfam" id="PF14038">
    <property type="entry name" value="YqzE"/>
    <property type="match status" value="1"/>
</dbReference>
<sequence length="56" mass="6878">MSSNDYFRFVTQELVKKMDAPKQEKKEKEKEKHQLHGKWFGVLPFAFKLFFRSRKK</sequence>
<reference evidence="1 4" key="2">
    <citation type="submission" date="2017-07" db="EMBL/GenBank/DDBJ databases">
        <title>Isolation and whole genome analysis of endospore-forming bacteria from heroin.</title>
        <authorList>
            <person name="Kalinowski J."/>
            <person name="Ahrens B."/>
            <person name="Al-Dilaimi A."/>
            <person name="Winkler A."/>
            <person name="Wibberg D."/>
            <person name="Schleenbecker U."/>
            <person name="Ruckert C."/>
            <person name="Wolfel R."/>
            <person name="Grass G."/>
        </authorList>
    </citation>
    <scope>NUCLEOTIDE SEQUENCE [LARGE SCALE GENOMIC DNA]</scope>
    <source>
        <strain evidence="1 4">7528</strain>
    </source>
</reference>
<dbReference type="EMBL" id="FOCD01000001">
    <property type="protein sequence ID" value="SEM57544.1"/>
    <property type="molecule type" value="Genomic_DNA"/>
</dbReference>
<dbReference type="Proteomes" id="UP000199735">
    <property type="component" value="Unassembled WGS sequence"/>
</dbReference>
<dbReference type="InterPro" id="IPR025622">
    <property type="entry name" value="YqzE"/>
</dbReference>
<dbReference type="EMBL" id="NPBV01000003">
    <property type="protein sequence ID" value="PAD22199.1"/>
    <property type="molecule type" value="Genomic_DNA"/>
</dbReference>
<evidence type="ECO:0000313" key="2">
    <source>
        <dbReference type="EMBL" id="SEM57544.1"/>
    </source>
</evidence>
<evidence type="ECO:0000313" key="4">
    <source>
        <dbReference type="Proteomes" id="UP000216013"/>
    </source>
</evidence>
<dbReference type="Proteomes" id="UP000216013">
    <property type="component" value="Unassembled WGS sequence"/>
</dbReference>
<evidence type="ECO:0000313" key="1">
    <source>
        <dbReference type="EMBL" id="PAD22199.1"/>
    </source>
</evidence>
<organism evidence="1 4">
    <name type="scientific">Terribacillus saccharophilus</name>
    <dbReference type="NCBI Taxonomy" id="361277"/>
    <lineage>
        <taxon>Bacteria</taxon>
        <taxon>Bacillati</taxon>
        <taxon>Bacillota</taxon>
        <taxon>Bacilli</taxon>
        <taxon>Bacillales</taxon>
        <taxon>Bacillaceae</taxon>
        <taxon>Terribacillus</taxon>
    </lineage>
</organism>
<dbReference type="RefSeq" id="WP_093879602.1">
    <property type="nucleotide sequence ID" value="NZ_FOCD01000001.1"/>
</dbReference>
<accession>A0A1H7ZHT6</accession>
<reference evidence="2 3" key="1">
    <citation type="submission" date="2016-10" db="EMBL/GenBank/DDBJ databases">
        <authorList>
            <person name="Varghese N."/>
            <person name="Submissions S."/>
        </authorList>
    </citation>
    <scope>NUCLEOTIDE SEQUENCE [LARGE SCALE GENOMIC DNA]</scope>
    <source>
        <strain evidence="2 3">DSM 21619</strain>
    </source>
</reference>
<dbReference type="AlphaFoldDB" id="A0A1H7ZHT6"/>
<comment type="caution">
    <text evidence="1">The sequence shown here is derived from an EMBL/GenBank/DDBJ whole genome shotgun (WGS) entry which is preliminary data.</text>
</comment>
<name>A0A1H7ZHT6_9BACI</name>
<evidence type="ECO:0000313" key="3">
    <source>
        <dbReference type="Proteomes" id="UP000199735"/>
    </source>
</evidence>